<accession>A0A915D184</accession>
<dbReference type="Proteomes" id="UP000887574">
    <property type="component" value="Unplaced"/>
</dbReference>
<name>A0A915D184_9BILA</name>
<evidence type="ECO:0000313" key="2">
    <source>
        <dbReference type="Proteomes" id="UP000887574"/>
    </source>
</evidence>
<keyword evidence="2" id="KW-1185">Reference proteome</keyword>
<evidence type="ECO:0000256" key="1">
    <source>
        <dbReference type="SAM" id="MobiDB-lite"/>
    </source>
</evidence>
<feature type="compositionally biased region" description="Low complexity" evidence="1">
    <location>
        <begin position="259"/>
        <end position="277"/>
    </location>
</feature>
<feature type="region of interest" description="Disordered" evidence="1">
    <location>
        <begin position="253"/>
        <end position="277"/>
    </location>
</feature>
<feature type="compositionally biased region" description="Low complexity" evidence="1">
    <location>
        <begin position="125"/>
        <end position="135"/>
    </location>
</feature>
<feature type="region of interest" description="Disordered" evidence="1">
    <location>
        <begin position="170"/>
        <end position="236"/>
    </location>
</feature>
<organism evidence="2 3">
    <name type="scientific">Ditylenchus dipsaci</name>
    <dbReference type="NCBI Taxonomy" id="166011"/>
    <lineage>
        <taxon>Eukaryota</taxon>
        <taxon>Metazoa</taxon>
        <taxon>Ecdysozoa</taxon>
        <taxon>Nematoda</taxon>
        <taxon>Chromadorea</taxon>
        <taxon>Rhabditida</taxon>
        <taxon>Tylenchina</taxon>
        <taxon>Tylenchomorpha</taxon>
        <taxon>Sphaerularioidea</taxon>
        <taxon>Anguinidae</taxon>
        <taxon>Anguininae</taxon>
        <taxon>Ditylenchus</taxon>
    </lineage>
</organism>
<feature type="compositionally biased region" description="Low complexity" evidence="1">
    <location>
        <begin position="207"/>
        <end position="220"/>
    </location>
</feature>
<reference evidence="3" key="1">
    <citation type="submission" date="2022-11" db="UniProtKB">
        <authorList>
            <consortium name="WormBaseParasite"/>
        </authorList>
    </citation>
    <scope>IDENTIFICATION</scope>
</reference>
<proteinExistence type="predicted"/>
<protein>
    <submittedName>
        <fullName evidence="3">Uncharacterized protein</fullName>
    </submittedName>
</protein>
<feature type="compositionally biased region" description="Low complexity" evidence="1">
    <location>
        <begin position="70"/>
        <end position="83"/>
    </location>
</feature>
<sequence length="367" mass="38324">MGNENSSSTAVYSGRIAPFGQEHGLAGLNAVAKRTGKKAPVGPKRNAKQAGRSRSTSNLKSAAEADSTGSANSNSSDLASSSLETGNTPRKGSGSGLVGQFIKNHHHQHLVQGSNFRKHSCSHLQQQSVQSSQSVDMMGNENSSSTAVYSGRIAPFGQEHGLAGLNAVAKRTGKKAPVGPKRNAKQAGRSRSTSNLKSAAEADSTGSANSNSSDLASSSLETGNTPRKGSGSGLVGQFIKNHHHQHLVQGSNFRKHSCSHLQQQSVQSSQSVDSGCSSSSTSVQLEVGLLSPDSTTMLLNTNHSYLKPLQGNGPPQRKHSFSEAKELSINNSRLGAPAANHTLVAGKGADRRRSRSLCAQQLKADCQ</sequence>
<evidence type="ECO:0000313" key="3">
    <source>
        <dbReference type="WBParaSite" id="jg14318"/>
    </source>
</evidence>
<dbReference type="AlphaFoldDB" id="A0A915D184"/>
<feature type="region of interest" description="Disordered" evidence="1">
    <location>
        <begin position="28"/>
        <end position="99"/>
    </location>
</feature>
<feature type="region of interest" description="Disordered" evidence="1">
    <location>
        <begin position="116"/>
        <end position="145"/>
    </location>
</feature>
<dbReference type="WBParaSite" id="jg14318">
    <property type="protein sequence ID" value="jg14318"/>
    <property type="gene ID" value="jg14318"/>
</dbReference>